<dbReference type="SUPFAM" id="SSF48452">
    <property type="entry name" value="TPR-like"/>
    <property type="match status" value="2"/>
</dbReference>
<dbReference type="PANTHER" id="PTHR45588">
    <property type="entry name" value="TPR DOMAIN-CONTAINING PROTEIN"/>
    <property type="match status" value="1"/>
</dbReference>
<evidence type="ECO:0000256" key="1">
    <source>
        <dbReference type="PROSITE-ProRule" id="PRU00339"/>
    </source>
</evidence>
<dbReference type="InterPro" id="IPR019734">
    <property type="entry name" value="TPR_rpt"/>
</dbReference>
<name>A0A5B8W7T5_9SPHI</name>
<protein>
    <submittedName>
        <fullName evidence="2">Uncharacterized protein</fullName>
    </submittedName>
</protein>
<keyword evidence="1" id="KW-0802">TPR repeat</keyword>
<gene>
    <name evidence="2" type="ORF">FSB76_24880</name>
</gene>
<organism evidence="2 3">
    <name type="scientific">Mucilaginibacter ginsenosidivorax</name>
    <dbReference type="NCBI Taxonomy" id="862126"/>
    <lineage>
        <taxon>Bacteria</taxon>
        <taxon>Pseudomonadati</taxon>
        <taxon>Bacteroidota</taxon>
        <taxon>Sphingobacteriia</taxon>
        <taxon>Sphingobacteriales</taxon>
        <taxon>Sphingobacteriaceae</taxon>
        <taxon>Mucilaginibacter</taxon>
    </lineage>
</organism>
<reference evidence="2 3" key="1">
    <citation type="journal article" date="2013" name="J. Microbiol.">
        <title>Mucilaginibacter ginsenosidivorax sp. nov., with ginsenoside converting activity isolated from sediment.</title>
        <authorList>
            <person name="Kim J.K."/>
            <person name="Choi T.E."/>
            <person name="Liu Q.M."/>
            <person name="Park H.Y."/>
            <person name="Yi T.H."/>
            <person name="Yoon M.H."/>
            <person name="Kim S.C."/>
            <person name="Im W.T."/>
        </authorList>
    </citation>
    <scope>NUCLEOTIDE SEQUENCE [LARGE SCALE GENOMIC DNA]</scope>
    <source>
        <strain evidence="2 3">KHI28</strain>
    </source>
</reference>
<dbReference type="InterPro" id="IPR011990">
    <property type="entry name" value="TPR-like_helical_dom_sf"/>
</dbReference>
<dbReference type="KEGG" id="mgk:FSB76_24880"/>
<dbReference type="Gene3D" id="1.25.40.10">
    <property type="entry name" value="Tetratricopeptide repeat domain"/>
    <property type="match status" value="1"/>
</dbReference>
<sequence length="572" mass="64048">MKKVSLFFVFPVLLTGICLLAFKVHKSTGKIITKKSYPVTCGSFSPIDNVDTAAGGKYMIRLPGWGDYNYPISTHNDSAQFYFNQGLTMYYSYHMKEALASFKEAARFDPASPMTYWGQALAMGPYYNAVHLYKVPQGLPGVLKQLNATAGSASEKEKALIKVMNLRYPLAKDQPTHDEKVYAQGMQKLISAYPTDVDMKMLYIDAMMLIHPWDFWTTDGLAKEWTPELVDLCKGVLKEKPNNPAALHYYIHLTEASHNPEVAMANAEALKRLFPAVGHMVHMASHVYQRNGLYFQGVDANEKSAKSSALYASMVKNMPLAKSVPHVYAVETYCAFSGGMYEKAMEVAMRCRNSIKPTAADSYTQYLYMMPVITMVRLGKWNEILQDNNPPAAGWTYAQILHSFAKGLAFIYTGKADSANRQLRLIRDKINAPVLKIRDIPFNTALEGATIAENILEGAILLTQNKYESGIASFNKAITVEDHMIYSEPAQWPIPARQFLGAYLLKNDDNVRAEEVYRADLVRNPGNGWSLLGLYQSIKAQNHKQNLAEYKSGFLRSFSHADVVPTGSVFMN</sequence>
<dbReference type="EMBL" id="CP042437">
    <property type="protein sequence ID" value="QEC79025.1"/>
    <property type="molecule type" value="Genomic_DNA"/>
</dbReference>
<dbReference type="Proteomes" id="UP000321362">
    <property type="component" value="Chromosome"/>
</dbReference>
<dbReference type="PANTHER" id="PTHR45588:SF1">
    <property type="entry name" value="WW DOMAIN-CONTAINING PROTEIN"/>
    <property type="match status" value="1"/>
</dbReference>
<evidence type="ECO:0000313" key="2">
    <source>
        <dbReference type="EMBL" id="QEC79025.1"/>
    </source>
</evidence>
<keyword evidence="3" id="KW-1185">Reference proteome</keyword>
<dbReference type="OrthoDB" id="9778494at2"/>
<evidence type="ECO:0000313" key="3">
    <source>
        <dbReference type="Proteomes" id="UP000321362"/>
    </source>
</evidence>
<dbReference type="SMART" id="SM00028">
    <property type="entry name" value="TPR"/>
    <property type="match status" value="3"/>
</dbReference>
<dbReference type="PROSITE" id="PS50005">
    <property type="entry name" value="TPR"/>
    <property type="match status" value="1"/>
</dbReference>
<accession>A0A5B8W7T5</accession>
<proteinExistence type="predicted"/>
<dbReference type="RefSeq" id="WP_147058216.1">
    <property type="nucleotide sequence ID" value="NZ_CP042437.1"/>
</dbReference>
<feature type="repeat" description="TPR" evidence="1">
    <location>
        <begin position="79"/>
        <end position="112"/>
    </location>
</feature>
<dbReference type="AlphaFoldDB" id="A0A5B8W7T5"/>